<dbReference type="CDD" id="cd03801">
    <property type="entry name" value="GT4_PimA-like"/>
    <property type="match status" value="1"/>
</dbReference>
<evidence type="ECO:0000256" key="1">
    <source>
        <dbReference type="ARBA" id="ARBA00022676"/>
    </source>
</evidence>
<dbReference type="PANTHER" id="PTHR12526">
    <property type="entry name" value="GLYCOSYLTRANSFERASE"/>
    <property type="match status" value="1"/>
</dbReference>
<name>A0ABX0DCT5_9MICC</name>
<dbReference type="SUPFAM" id="SSF53756">
    <property type="entry name" value="UDP-Glycosyltransferase/glycogen phosphorylase"/>
    <property type="match status" value="1"/>
</dbReference>
<keyword evidence="7" id="KW-1185">Reference proteome</keyword>
<evidence type="ECO:0000259" key="5">
    <source>
        <dbReference type="Pfam" id="PF13439"/>
    </source>
</evidence>
<comment type="caution">
    <text evidence="6">The sequence shown here is derived from an EMBL/GenBank/DDBJ whole genome shotgun (WGS) entry which is preliminary data.</text>
</comment>
<protein>
    <submittedName>
        <fullName evidence="6">Glycosyltransferase family 4 protein</fullName>
    </submittedName>
</protein>
<reference evidence="6 7" key="1">
    <citation type="submission" date="2020-02" db="EMBL/GenBank/DDBJ databases">
        <title>Genome sequence of the type strain DSM 27180 of Arthrobacter silviterrae.</title>
        <authorList>
            <person name="Gao J."/>
            <person name="Sun J."/>
        </authorList>
    </citation>
    <scope>NUCLEOTIDE SEQUENCE [LARGE SCALE GENOMIC DNA]</scope>
    <source>
        <strain evidence="6 7">DSM 27180</strain>
    </source>
</reference>
<evidence type="ECO:0000313" key="6">
    <source>
        <dbReference type="EMBL" id="NGN81992.1"/>
    </source>
</evidence>
<dbReference type="Proteomes" id="UP000479226">
    <property type="component" value="Unassembled WGS sequence"/>
</dbReference>
<feature type="region of interest" description="Disordered" evidence="3">
    <location>
        <begin position="343"/>
        <end position="389"/>
    </location>
</feature>
<proteinExistence type="predicted"/>
<feature type="domain" description="Glycosyl transferase family 1" evidence="4">
    <location>
        <begin position="150"/>
        <end position="309"/>
    </location>
</feature>
<feature type="compositionally biased region" description="Gly residues" evidence="3">
    <location>
        <begin position="352"/>
        <end position="361"/>
    </location>
</feature>
<evidence type="ECO:0000256" key="3">
    <source>
        <dbReference type="SAM" id="MobiDB-lite"/>
    </source>
</evidence>
<dbReference type="Pfam" id="PF00534">
    <property type="entry name" value="Glycos_transf_1"/>
    <property type="match status" value="1"/>
</dbReference>
<dbReference type="InterPro" id="IPR001296">
    <property type="entry name" value="Glyco_trans_1"/>
</dbReference>
<keyword evidence="2" id="KW-0808">Transferase</keyword>
<organism evidence="6 7">
    <name type="scientific">Arthrobacter silviterrae</name>
    <dbReference type="NCBI Taxonomy" id="2026658"/>
    <lineage>
        <taxon>Bacteria</taxon>
        <taxon>Bacillati</taxon>
        <taxon>Actinomycetota</taxon>
        <taxon>Actinomycetes</taxon>
        <taxon>Micrococcales</taxon>
        <taxon>Micrococcaceae</taxon>
        <taxon>Arthrobacter</taxon>
    </lineage>
</organism>
<dbReference type="InterPro" id="IPR028098">
    <property type="entry name" value="Glyco_trans_4-like_N"/>
</dbReference>
<sequence length="389" mass="38611">MSRELAAAGWTVAEHAVPGAWPVPDADCARALADLLDRLEDGATVLLDGLLLPALPPAAAWAGRLCLVVLAHTVPSLKHDAGTSPRAHRPGSAVPGSVLAAATAIVATSHWTKDQLVAAGHGVPAENIHVVEPGADRAGIATGSPGGGRLLCVAAVTEAKGQDTVLAALAGLARLDWDFTCVGACDLDPGFTTSLLRDARDAGIAGRVHLVGPRTGAALEAMYASADILLLASRTESYGMVVAEALVRGLPVIATGVGGVPRTLAGTDSGCLPGLLVPPGDPAALAACLEAWLDDPGLRRRLRGAARERGAALERHSWRAAARRLSSILAHAAGVSSAAGSLAASTPAAGTPGNGSSGNGSSGNSSPGRGDGVVGSRHAVPLAASVGGG</sequence>
<evidence type="ECO:0000313" key="7">
    <source>
        <dbReference type="Proteomes" id="UP000479226"/>
    </source>
</evidence>
<dbReference type="EMBL" id="JAAKZI010000001">
    <property type="protein sequence ID" value="NGN81992.1"/>
    <property type="molecule type" value="Genomic_DNA"/>
</dbReference>
<evidence type="ECO:0000256" key="2">
    <source>
        <dbReference type="ARBA" id="ARBA00022679"/>
    </source>
</evidence>
<dbReference type="PANTHER" id="PTHR12526:SF510">
    <property type="entry name" value="D-INOSITOL 3-PHOSPHATE GLYCOSYLTRANSFERASE"/>
    <property type="match status" value="1"/>
</dbReference>
<keyword evidence="1" id="KW-0328">Glycosyltransferase</keyword>
<dbReference type="Gene3D" id="3.40.50.2000">
    <property type="entry name" value="Glycogen Phosphorylase B"/>
    <property type="match status" value="2"/>
</dbReference>
<accession>A0ABX0DCT5</accession>
<dbReference type="Pfam" id="PF13439">
    <property type="entry name" value="Glyco_transf_4"/>
    <property type="match status" value="1"/>
</dbReference>
<feature type="domain" description="Glycosyltransferase subfamily 4-like N-terminal" evidence="5">
    <location>
        <begin position="53"/>
        <end position="136"/>
    </location>
</feature>
<gene>
    <name evidence="6" type="ORF">G6N77_00725</name>
</gene>
<evidence type="ECO:0000259" key="4">
    <source>
        <dbReference type="Pfam" id="PF00534"/>
    </source>
</evidence>